<feature type="compositionally biased region" description="Polar residues" evidence="1">
    <location>
        <begin position="13"/>
        <end position="40"/>
    </location>
</feature>
<organism evidence="2 3">
    <name type="scientific">Corchorus capsularis</name>
    <name type="common">Jute</name>
    <dbReference type="NCBI Taxonomy" id="210143"/>
    <lineage>
        <taxon>Eukaryota</taxon>
        <taxon>Viridiplantae</taxon>
        <taxon>Streptophyta</taxon>
        <taxon>Embryophyta</taxon>
        <taxon>Tracheophyta</taxon>
        <taxon>Spermatophyta</taxon>
        <taxon>Magnoliopsida</taxon>
        <taxon>eudicotyledons</taxon>
        <taxon>Gunneridae</taxon>
        <taxon>Pentapetalae</taxon>
        <taxon>rosids</taxon>
        <taxon>malvids</taxon>
        <taxon>Malvales</taxon>
        <taxon>Malvaceae</taxon>
        <taxon>Grewioideae</taxon>
        <taxon>Apeibeae</taxon>
        <taxon>Corchorus</taxon>
    </lineage>
</organism>
<reference evidence="2 3" key="1">
    <citation type="submission" date="2013-09" db="EMBL/GenBank/DDBJ databases">
        <title>Corchorus capsularis genome sequencing.</title>
        <authorList>
            <person name="Alam M."/>
            <person name="Haque M.S."/>
            <person name="Islam M.S."/>
            <person name="Emdad E.M."/>
            <person name="Islam M.M."/>
            <person name="Ahmed B."/>
            <person name="Halim A."/>
            <person name="Hossen Q.M.M."/>
            <person name="Hossain M.Z."/>
            <person name="Ahmed R."/>
            <person name="Khan M.M."/>
            <person name="Islam R."/>
            <person name="Rashid M.M."/>
            <person name="Khan S.A."/>
            <person name="Rahman M.S."/>
            <person name="Alam M."/>
        </authorList>
    </citation>
    <scope>NUCLEOTIDE SEQUENCE [LARGE SCALE GENOMIC DNA]</scope>
    <source>
        <strain evidence="3">cv. CVL-1</strain>
        <tissue evidence="2">Whole seedling</tissue>
    </source>
</reference>
<protein>
    <submittedName>
        <fullName evidence="2">Uncharacterized protein</fullName>
    </submittedName>
</protein>
<dbReference type="AlphaFoldDB" id="A0A1R3HH68"/>
<dbReference type="Proteomes" id="UP000188268">
    <property type="component" value="Unassembled WGS sequence"/>
</dbReference>
<accession>A0A1R3HH68</accession>
<evidence type="ECO:0000313" key="2">
    <source>
        <dbReference type="EMBL" id="OMO69669.1"/>
    </source>
</evidence>
<dbReference type="Gramene" id="OMO69669">
    <property type="protein sequence ID" value="OMO69669"/>
    <property type="gene ID" value="CCACVL1_19358"/>
</dbReference>
<comment type="caution">
    <text evidence="2">The sequence shown here is derived from an EMBL/GenBank/DDBJ whole genome shotgun (WGS) entry which is preliminary data.</text>
</comment>
<gene>
    <name evidence="2" type="ORF">CCACVL1_19358</name>
</gene>
<keyword evidence="3" id="KW-1185">Reference proteome</keyword>
<sequence length="55" mass="6013">MASDSNVDEASGQEAQHPNAQLNLPPSNLRNNGATPSSSTKKPKYRLPIEPRQRL</sequence>
<dbReference type="EMBL" id="AWWV01011981">
    <property type="protein sequence ID" value="OMO69669.1"/>
    <property type="molecule type" value="Genomic_DNA"/>
</dbReference>
<evidence type="ECO:0000256" key="1">
    <source>
        <dbReference type="SAM" id="MobiDB-lite"/>
    </source>
</evidence>
<evidence type="ECO:0000313" key="3">
    <source>
        <dbReference type="Proteomes" id="UP000188268"/>
    </source>
</evidence>
<proteinExistence type="predicted"/>
<name>A0A1R3HH68_COCAP</name>
<feature type="region of interest" description="Disordered" evidence="1">
    <location>
        <begin position="1"/>
        <end position="55"/>
    </location>
</feature>